<dbReference type="RefSeq" id="WP_100161114.1">
    <property type="nucleotide sequence ID" value="NZ_PGTB01000004.1"/>
</dbReference>
<sequence>MHLPANIRLPVLLLVWSFGLVLSAGLAVAEGLPARFVGDYSGSAAVELADGTSLKRDMSVSIRMSEDGFTVRWLSVSYHQAGTRQKSYEIAFVPTDRPNVYAAAMTRNVFGHAVPLDPMKGEPYVWARVSGDTLTVFSLFVDAAGGYEIQQYDRTLVAEGLQLEFQRFRNGVPQRAVSTLLTRN</sequence>
<name>A0A2M8J5R7_9RHOB</name>
<organism evidence="1 2">
    <name type="scientific">Pseudooceanicola lipolyticus</name>
    <dbReference type="NCBI Taxonomy" id="2029104"/>
    <lineage>
        <taxon>Bacteria</taxon>
        <taxon>Pseudomonadati</taxon>
        <taxon>Pseudomonadota</taxon>
        <taxon>Alphaproteobacteria</taxon>
        <taxon>Rhodobacterales</taxon>
        <taxon>Paracoccaceae</taxon>
        <taxon>Pseudooceanicola</taxon>
    </lineage>
</organism>
<evidence type="ECO:0000313" key="1">
    <source>
        <dbReference type="EMBL" id="PJE38123.1"/>
    </source>
</evidence>
<gene>
    <name evidence="1" type="ORF">CVM52_02980</name>
</gene>
<reference evidence="1 2" key="1">
    <citation type="journal article" date="2018" name="Int. J. Syst. Evol. Microbiol.">
        <title>Pseudooceanicola lipolyticus sp. nov., a marine alphaproteobacterium, reclassification of Oceanicola flagellatus as Pseudooceanicola flagellatus comb. nov. and emended description of the genus Pseudooceanicola.</title>
        <authorList>
            <person name="Huang M.-M."/>
            <person name="Guo L.-L."/>
            <person name="Wu Y.-H."/>
            <person name="Lai Q.-L."/>
            <person name="Shao Z.-Z."/>
            <person name="Wang C.-S."/>
            <person name="Wu M."/>
            <person name="Xu X.-W."/>
        </authorList>
    </citation>
    <scope>NUCLEOTIDE SEQUENCE [LARGE SCALE GENOMIC DNA]</scope>
    <source>
        <strain evidence="1 2">157</strain>
    </source>
</reference>
<dbReference type="Proteomes" id="UP000231553">
    <property type="component" value="Unassembled WGS sequence"/>
</dbReference>
<dbReference type="AlphaFoldDB" id="A0A2M8J5R7"/>
<evidence type="ECO:0000313" key="2">
    <source>
        <dbReference type="Proteomes" id="UP000231553"/>
    </source>
</evidence>
<accession>A0A2M8J5R7</accession>
<proteinExistence type="predicted"/>
<keyword evidence="2" id="KW-1185">Reference proteome</keyword>
<dbReference type="OrthoDB" id="6087881at2"/>
<protein>
    <submittedName>
        <fullName evidence="1">Uncharacterized protein</fullName>
    </submittedName>
</protein>
<dbReference type="EMBL" id="PGTB01000004">
    <property type="protein sequence ID" value="PJE38123.1"/>
    <property type="molecule type" value="Genomic_DNA"/>
</dbReference>
<comment type="caution">
    <text evidence="1">The sequence shown here is derived from an EMBL/GenBank/DDBJ whole genome shotgun (WGS) entry which is preliminary data.</text>
</comment>